<evidence type="ECO:0000256" key="4">
    <source>
        <dbReference type="ARBA" id="ARBA00023295"/>
    </source>
</evidence>
<evidence type="ECO:0000313" key="7">
    <source>
        <dbReference type="Proteomes" id="UP000727993"/>
    </source>
</evidence>
<dbReference type="Pfam" id="PF01074">
    <property type="entry name" value="Glyco_hydro_38N"/>
    <property type="match status" value="1"/>
</dbReference>
<dbReference type="FunFam" id="3.20.110.10:FF:000002">
    <property type="entry name" value="alpha-mannosidase 2C1 isoform X1"/>
    <property type="match status" value="1"/>
</dbReference>
<dbReference type="SUPFAM" id="SSF88713">
    <property type="entry name" value="Glycoside hydrolase/deacetylase"/>
    <property type="match status" value="1"/>
</dbReference>
<sequence>MHVEPGIAERRIRNLLDQRIRPAIYGPGSPLSVTAHHVEGEPIGVAEAERADYLPFAVGDPWGPPWGTSWFRFSGTVPKHLAGRRVEAIIDLGFIRGQVGFNAEGLIWRAGAPLHGLHPERQWSLISQEARGGERVDLLVEAAANPFVNLNVVTDLGDLATAPTSPQYRLARAEVAPLNTEVWHLVLEIDFLLRLGWQLDAGAGSRKLRMLHSLGRAADALDLADIPGSAADARAELAEFLSLPASASEHRVTAIGHAHIDTAWLWPLRETRRKCARSFSNSLDLIANNPDYRFGCSQAVQYQWMIDEYPSVADGISDAVEAGRWVPLGGMWVEADGNLPSGEAMARQFLHGQRFFREHYGVTCREAWIPDVFGYPASLPQIFALGGADTFVTQKISWNRTNTFPHHTFLWEGLDGTTMPTHFPPADTYNSEIDPGELVPAARRFAERSVANRSLLPFGHGDGGGGPTREMMARINLASDLESVPRVQVGSPEEFFVDALAELPDPPRWVGELYLEMHRATYTAQAKTKAGNRRSEALLREVEWWAIAAAGGRPDATYPYEELTALWREVLTLQFHDILPGSSIAWVHHEAEESYQRIIGRCEEMIAGSLARIAGNGAATMAQADSRRVDGGTSADSVGVLLANPAPHVRSGVQVVDWPDDVTVPALAQGLADGRVAVEADLPAGGWALAPAASDVEVAAPATGPGSGATGADGSSGDPVAVSLTAAADGGGVMTNGLLTLSWDGDGLVTSLLDHRVPGDREALLAGGRGNVLELSDDVPLDYDAWDLEAYYANSTVALTDADRVEVTDSGPLVASLTVTRRHGDSTFTQTLSMTAGSARIDIAYDIGWAETQKVLKVAWPVDVHTHDVASEIQFGHVVRPVHQNTSWDAARFEFCAHRWIDASERGYGVALLNDAKYGHDALGGTLRQTLLTASTYPDPAADKGRHRFTLAVLPHLGDLVDGEVVAEGWRLNNPVRAIPVGIGTDGLGGDGPLVPVTCEIPGVTIEAAKAAEDGSGDLIVRLAEVHGARSAATLTLGASAASVLVCDLLEDEMAADDPRRTGTSAHLVDDTTVEVALHPFKVLTLRLPG</sequence>
<dbReference type="Pfam" id="PF17677">
    <property type="entry name" value="Glyco_hydro38C2"/>
    <property type="match status" value="1"/>
</dbReference>
<dbReference type="Proteomes" id="UP000727993">
    <property type="component" value="Unassembled WGS sequence"/>
</dbReference>
<dbReference type="Pfam" id="PF09261">
    <property type="entry name" value="Alpha-mann_mid"/>
    <property type="match status" value="1"/>
</dbReference>
<evidence type="ECO:0000256" key="3">
    <source>
        <dbReference type="ARBA" id="ARBA00022801"/>
    </source>
</evidence>
<feature type="domain" description="Glycoside hydrolase family 38 central" evidence="5">
    <location>
        <begin position="516"/>
        <end position="595"/>
    </location>
</feature>
<evidence type="ECO:0000256" key="1">
    <source>
        <dbReference type="ARBA" id="ARBA00009792"/>
    </source>
</evidence>
<dbReference type="PANTHER" id="PTHR46017:SF1">
    <property type="entry name" value="ALPHA-MANNOSIDASE 2C1"/>
    <property type="match status" value="1"/>
</dbReference>
<dbReference type="Pfam" id="PF22907">
    <property type="entry name" value="Ams1-like_1st"/>
    <property type="match status" value="1"/>
</dbReference>
<protein>
    <submittedName>
        <fullName evidence="6">Alpha-mannosidase</fullName>
    </submittedName>
</protein>
<dbReference type="InterPro" id="IPR054723">
    <property type="entry name" value="Ams1-like_N"/>
</dbReference>
<dbReference type="InterPro" id="IPR000602">
    <property type="entry name" value="Glyco_hydro_38_N"/>
</dbReference>
<evidence type="ECO:0000256" key="2">
    <source>
        <dbReference type="ARBA" id="ARBA00022723"/>
    </source>
</evidence>
<keyword evidence="2" id="KW-0479">Metal-binding</keyword>
<dbReference type="InterPro" id="IPR011013">
    <property type="entry name" value="Gal_mutarotase_sf_dom"/>
</dbReference>
<comment type="similarity">
    <text evidence="1">Belongs to the glycosyl hydrolase 38 family.</text>
</comment>
<dbReference type="InterPro" id="IPR011330">
    <property type="entry name" value="Glyco_hydro/deAcase_b/a-brl"/>
</dbReference>
<reference evidence="6 7" key="1">
    <citation type="submission" date="2020-10" db="EMBL/GenBank/DDBJ databases">
        <title>Connecting structure to function with the recovery of over 1000 high-quality activated sludge metagenome-assembled genomes encoding full-length rRNA genes using long-read sequencing.</title>
        <authorList>
            <person name="Singleton C.M."/>
            <person name="Petriglieri F."/>
            <person name="Kristensen J.M."/>
            <person name="Kirkegaard R.H."/>
            <person name="Michaelsen T.Y."/>
            <person name="Andersen M.H."/>
            <person name="Karst S.M."/>
            <person name="Dueholm M.S."/>
            <person name="Nielsen P.H."/>
            <person name="Albertsen M."/>
        </authorList>
    </citation>
    <scope>NUCLEOTIDE SEQUENCE [LARGE SCALE GENOMIC DNA]</scope>
    <source>
        <strain evidence="6">Lyne_18-Q3-R50-59_MAXAC.006</strain>
    </source>
</reference>
<dbReference type="SMART" id="SM00872">
    <property type="entry name" value="Alpha-mann_mid"/>
    <property type="match status" value="1"/>
</dbReference>
<dbReference type="InterPro" id="IPR037094">
    <property type="entry name" value="Glyco_hydro_38_cen_sf"/>
</dbReference>
<dbReference type="InterPro" id="IPR041147">
    <property type="entry name" value="GH38_C"/>
</dbReference>
<keyword evidence="3" id="KW-0378">Hydrolase</keyword>
<proteinExistence type="inferred from homology"/>
<dbReference type="GO" id="GO:0046872">
    <property type="term" value="F:metal ion binding"/>
    <property type="evidence" value="ECO:0007669"/>
    <property type="project" value="UniProtKB-KW"/>
</dbReference>
<dbReference type="Gene3D" id="1.20.1270.50">
    <property type="entry name" value="Glycoside hydrolase family 38, central domain"/>
    <property type="match status" value="1"/>
</dbReference>
<dbReference type="EMBL" id="JADJZA010000007">
    <property type="protein sequence ID" value="MBK9297190.1"/>
    <property type="molecule type" value="Genomic_DNA"/>
</dbReference>
<keyword evidence="4" id="KW-0326">Glycosidase</keyword>
<dbReference type="GO" id="GO:0004559">
    <property type="term" value="F:alpha-mannosidase activity"/>
    <property type="evidence" value="ECO:0007669"/>
    <property type="project" value="InterPro"/>
</dbReference>
<dbReference type="GO" id="GO:0030246">
    <property type="term" value="F:carbohydrate binding"/>
    <property type="evidence" value="ECO:0007669"/>
    <property type="project" value="InterPro"/>
</dbReference>
<dbReference type="GO" id="GO:0006013">
    <property type="term" value="P:mannose metabolic process"/>
    <property type="evidence" value="ECO:0007669"/>
    <property type="project" value="InterPro"/>
</dbReference>
<gene>
    <name evidence="6" type="ORF">IPN02_10245</name>
</gene>
<dbReference type="SUPFAM" id="SSF88688">
    <property type="entry name" value="Families 57/38 glycoside transferase middle domain"/>
    <property type="match status" value="1"/>
</dbReference>
<name>A0A936NC09_9ACTN</name>
<dbReference type="InterPro" id="IPR028995">
    <property type="entry name" value="Glyco_hydro_57/38_cen_sf"/>
</dbReference>
<dbReference type="Gene3D" id="3.20.110.10">
    <property type="entry name" value="Glycoside hydrolase 38, N terminal domain"/>
    <property type="match status" value="1"/>
</dbReference>
<accession>A0A936NC09</accession>
<dbReference type="FunFam" id="1.20.1270.50:FF:000004">
    <property type="entry name" value="alpha-mannosidase 2C1 isoform X1"/>
    <property type="match status" value="1"/>
</dbReference>
<dbReference type="GO" id="GO:0009313">
    <property type="term" value="P:oligosaccharide catabolic process"/>
    <property type="evidence" value="ECO:0007669"/>
    <property type="project" value="TreeGrafter"/>
</dbReference>
<comment type="caution">
    <text evidence="6">The sequence shown here is derived from an EMBL/GenBank/DDBJ whole genome shotgun (WGS) entry which is preliminary data.</text>
</comment>
<dbReference type="CDD" id="cd10789">
    <property type="entry name" value="GH38N_AMII_ER_cytosolic"/>
    <property type="match status" value="1"/>
</dbReference>
<evidence type="ECO:0000259" key="5">
    <source>
        <dbReference type="SMART" id="SM00872"/>
    </source>
</evidence>
<dbReference type="SUPFAM" id="SSF74650">
    <property type="entry name" value="Galactose mutarotase-like"/>
    <property type="match status" value="1"/>
</dbReference>
<dbReference type="InterPro" id="IPR027291">
    <property type="entry name" value="Glyco_hydro_38_N_sf"/>
</dbReference>
<dbReference type="PANTHER" id="PTHR46017">
    <property type="entry name" value="ALPHA-MANNOSIDASE 2C1"/>
    <property type="match status" value="1"/>
</dbReference>
<dbReference type="InterPro" id="IPR015341">
    <property type="entry name" value="Glyco_hydro_38_cen"/>
</dbReference>
<dbReference type="AlphaFoldDB" id="A0A936NC09"/>
<dbReference type="Pfam" id="PF07748">
    <property type="entry name" value="Glyco_hydro_38C"/>
    <property type="match status" value="1"/>
</dbReference>
<dbReference type="InterPro" id="IPR011682">
    <property type="entry name" value="Glyco_hydro_38_C"/>
</dbReference>
<dbReference type="Gene3D" id="2.70.98.30">
    <property type="entry name" value="Golgi alpha-mannosidase II, domain 4"/>
    <property type="match status" value="1"/>
</dbReference>
<organism evidence="6 7">
    <name type="scientific">Candidatus Neomicrothrix subdominans</name>
    <dbReference type="NCBI Taxonomy" id="2954438"/>
    <lineage>
        <taxon>Bacteria</taxon>
        <taxon>Bacillati</taxon>
        <taxon>Actinomycetota</taxon>
        <taxon>Acidimicrobiia</taxon>
        <taxon>Acidimicrobiales</taxon>
        <taxon>Microthrixaceae</taxon>
        <taxon>Candidatus Neomicrothrix</taxon>
    </lineage>
</organism>
<evidence type="ECO:0000313" key="6">
    <source>
        <dbReference type="EMBL" id="MBK9297190.1"/>
    </source>
</evidence>